<sequence>MHLMAKLLEGLGNWRTSKAVRKCVSKTFNAEDPENYVVKILKKCYGSKIQRATLLKLLSVQNFNKLDRRGADITKIMLPALRHLLRVASDVEVLDLTGIVSYSPAADQYQHLESAIIQVSERATNLLSLSILQEESLRVEKQTLGQAFVHAFAKMEHLQVLRIEEFEILICDLSWLCKELQNLRFISVDICGSEILMMGPEIILDSFKRLKAFFFRMTATSSQDMIEFKNLCQMNLFNLQVLEDFASDFCSQRKYQYASHMIGDRNLRHLCLNLQYEKAEEGLHKWFPHVTHLKIEGPTTLSDYEWKIEPLLKFFPSKIESLHLSHVPLEIVLQFLTSYGSDLQSLFLGNSIFLKESESSLKPIFDLCPKLESVGLVEIEGTLPKSTFTMLNEVILKYDTVLDILIAPNLEKVTLLGQVVNEDHMRRLTDLISKKEALGKLKTLVVCIECNSITEVKQPFFLAVADFVKTAARVLPTLTEIQFRVNHMCNYIILAKSLMCERFENDEIAGVGTFFSLRTNFDEFQWFIDGGLIDTLNKFSVQ</sequence>
<reference evidence="1 2" key="1">
    <citation type="submission" date="2020-04" db="EMBL/GenBank/DDBJ databases">
        <authorList>
            <person name="Alioto T."/>
            <person name="Alioto T."/>
            <person name="Gomez Garrido J."/>
        </authorList>
    </citation>
    <scope>NUCLEOTIDE SEQUENCE [LARGE SCALE GENOMIC DNA]</scope>
</reference>
<name>A0A8S1DF17_9INSE</name>
<dbReference type="EMBL" id="CADEPI010000225">
    <property type="protein sequence ID" value="CAB3381111.1"/>
    <property type="molecule type" value="Genomic_DNA"/>
</dbReference>
<dbReference type="InterPro" id="IPR032675">
    <property type="entry name" value="LRR_dom_sf"/>
</dbReference>
<dbReference type="AlphaFoldDB" id="A0A8S1DF17"/>
<comment type="caution">
    <text evidence="1">The sequence shown here is derived from an EMBL/GenBank/DDBJ whole genome shotgun (WGS) entry which is preliminary data.</text>
</comment>
<dbReference type="SUPFAM" id="SSF52047">
    <property type="entry name" value="RNI-like"/>
    <property type="match status" value="1"/>
</dbReference>
<accession>A0A8S1DF17</accession>
<protein>
    <submittedName>
        <fullName evidence="1">Uncharacterized protein</fullName>
    </submittedName>
</protein>
<gene>
    <name evidence="1" type="ORF">CLODIP_2_CD09720</name>
</gene>
<keyword evidence="2" id="KW-1185">Reference proteome</keyword>
<dbReference type="Proteomes" id="UP000494165">
    <property type="component" value="Unassembled WGS sequence"/>
</dbReference>
<proteinExistence type="predicted"/>
<evidence type="ECO:0000313" key="1">
    <source>
        <dbReference type="EMBL" id="CAB3381111.1"/>
    </source>
</evidence>
<evidence type="ECO:0000313" key="2">
    <source>
        <dbReference type="Proteomes" id="UP000494165"/>
    </source>
</evidence>
<dbReference type="Gene3D" id="3.80.10.10">
    <property type="entry name" value="Ribonuclease Inhibitor"/>
    <property type="match status" value="1"/>
</dbReference>
<organism evidence="1 2">
    <name type="scientific">Cloeon dipterum</name>
    <dbReference type="NCBI Taxonomy" id="197152"/>
    <lineage>
        <taxon>Eukaryota</taxon>
        <taxon>Metazoa</taxon>
        <taxon>Ecdysozoa</taxon>
        <taxon>Arthropoda</taxon>
        <taxon>Hexapoda</taxon>
        <taxon>Insecta</taxon>
        <taxon>Pterygota</taxon>
        <taxon>Palaeoptera</taxon>
        <taxon>Ephemeroptera</taxon>
        <taxon>Pisciforma</taxon>
        <taxon>Baetidae</taxon>
        <taxon>Cloeon</taxon>
    </lineage>
</organism>